<feature type="transmembrane region" description="Helical" evidence="1">
    <location>
        <begin position="186"/>
        <end position="213"/>
    </location>
</feature>
<keyword evidence="3" id="KW-1185">Reference proteome</keyword>
<dbReference type="Proteomes" id="UP000653358">
    <property type="component" value="Unassembled WGS sequence"/>
</dbReference>
<evidence type="ECO:0000313" key="2">
    <source>
        <dbReference type="EMBL" id="MBC3795864.1"/>
    </source>
</evidence>
<comment type="caution">
    <text evidence="2">The sequence shown here is derived from an EMBL/GenBank/DDBJ whole genome shotgun (WGS) entry which is preliminary data.</text>
</comment>
<feature type="transmembrane region" description="Helical" evidence="1">
    <location>
        <begin position="152"/>
        <end position="174"/>
    </location>
</feature>
<protein>
    <recommendedName>
        <fullName evidence="4">ABC transporter permease</fullName>
    </recommendedName>
</protein>
<evidence type="ECO:0000256" key="1">
    <source>
        <dbReference type="SAM" id="Phobius"/>
    </source>
</evidence>
<keyword evidence="1" id="KW-0472">Membrane</keyword>
<keyword evidence="1" id="KW-0812">Transmembrane</keyword>
<evidence type="ECO:0008006" key="4">
    <source>
        <dbReference type="Google" id="ProtNLM"/>
    </source>
</evidence>
<keyword evidence="1" id="KW-1133">Transmembrane helix</keyword>
<name>A0ABR6WHB7_9FIRM</name>
<feature type="transmembrane region" description="Helical" evidence="1">
    <location>
        <begin position="48"/>
        <end position="68"/>
    </location>
</feature>
<proteinExistence type="predicted"/>
<feature type="transmembrane region" description="Helical" evidence="1">
    <location>
        <begin position="20"/>
        <end position="42"/>
    </location>
</feature>
<reference evidence="2 3" key="1">
    <citation type="journal article" date="2020" name="mSystems">
        <title>Defining Genomic and Predicted Metabolic Features of the Acetobacterium Genus.</title>
        <authorList>
            <person name="Ross D.E."/>
            <person name="Marshall C.W."/>
            <person name="Gulliver D."/>
            <person name="May H.D."/>
            <person name="Norman R.S."/>
        </authorList>
    </citation>
    <scope>NUCLEOTIDE SEQUENCE [LARGE SCALE GENOMIC DNA]</scope>
    <source>
        <strain evidence="2 3">DSM 9173</strain>
    </source>
</reference>
<accession>A0ABR6WHB7</accession>
<dbReference type="RefSeq" id="WP_148602543.1">
    <property type="nucleotide sequence ID" value="NZ_RXYB01000003.1"/>
</dbReference>
<organism evidence="2 3">
    <name type="scientific">Acetobacterium tundrae</name>
    <dbReference type="NCBI Taxonomy" id="132932"/>
    <lineage>
        <taxon>Bacteria</taxon>
        <taxon>Bacillati</taxon>
        <taxon>Bacillota</taxon>
        <taxon>Clostridia</taxon>
        <taxon>Eubacteriales</taxon>
        <taxon>Eubacteriaceae</taxon>
        <taxon>Acetobacterium</taxon>
    </lineage>
</organism>
<sequence length="261" mass="29660">MKLSAIYKFQLAEHKRSIIVFYLVIIATLAFVFATNAVSGLISSQSAFSIQVTGIDLAPAIFLFVYGLNAFKENFQMSLQNGISRKTLFINQIAVDLTLAVGMSLLNQIFLFIGKSMASFFNTIQYSSILEKIYDLRYAGHPNGLMLYLENFLFYIFLFAAFLSIGYFISVAFYRMNKKQKFAYSFGFYILAFVAFPLIDELLYKLGIFSVQISEVLLRFLYAIMGVSAQNPYIAMISLLIISIIMRSLTWLLVRKTGIKN</sequence>
<evidence type="ECO:0000313" key="3">
    <source>
        <dbReference type="Proteomes" id="UP000653358"/>
    </source>
</evidence>
<feature type="transmembrane region" description="Helical" evidence="1">
    <location>
        <begin position="233"/>
        <end position="254"/>
    </location>
</feature>
<dbReference type="EMBL" id="WJBB01000002">
    <property type="protein sequence ID" value="MBC3795864.1"/>
    <property type="molecule type" value="Genomic_DNA"/>
</dbReference>
<feature type="transmembrane region" description="Helical" evidence="1">
    <location>
        <begin position="89"/>
        <end position="113"/>
    </location>
</feature>
<gene>
    <name evidence="2" type="ORF">GH807_02190</name>
</gene>